<keyword evidence="1" id="KW-0812">Transmembrane</keyword>
<dbReference type="InterPro" id="IPR012373">
    <property type="entry name" value="Ferrdict_sens_TM"/>
</dbReference>
<feature type="domain" description="Protein FecR C-terminal" evidence="3">
    <location>
        <begin position="250"/>
        <end position="318"/>
    </location>
</feature>
<dbReference type="GO" id="GO:0016989">
    <property type="term" value="F:sigma factor antagonist activity"/>
    <property type="evidence" value="ECO:0007669"/>
    <property type="project" value="TreeGrafter"/>
</dbReference>
<dbReference type="PANTHER" id="PTHR30273">
    <property type="entry name" value="PERIPLASMIC SIGNAL SENSOR AND SIGMA FACTOR ACTIVATOR FECR-RELATED"/>
    <property type="match status" value="1"/>
</dbReference>
<dbReference type="PIRSF" id="PIRSF018266">
    <property type="entry name" value="FecR"/>
    <property type="match status" value="1"/>
</dbReference>
<dbReference type="Proteomes" id="UP000033047">
    <property type="component" value="Unassembled WGS sequence"/>
</dbReference>
<evidence type="ECO:0000313" key="5">
    <source>
        <dbReference type="Proteomes" id="UP000033047"/>
    </source>
</evidence>
<gene>
    <name evidence="4" type="ORF">HMPREF1535_00603</name>
</gene>
<dbReference type="Gene3D" id="3.55.50.30">
    <property type="match status" value="1"/>
</dbReference>
<organism evidence="4 5">
    <name type="scientific">Parabacteroides goldsteinii DSM 19448 = WAL 12034</name>
    <dbReference type="NCBI Taxonomy" id="927665"/>
    <lineage>
        <taxon>Bacteria</taxon>
        <taxon>Pseudomonadati</taxon>
        <taxon>Bacteroidota</taxon>
        <taxon>Bacteroidia</taxon>
        <taxon>Bacteroidales</taxon>
        <taxon>Tannerellaceae</taxon>
        <taxon>Parabacteroides</taxon>
    </lineage>
</organism>
<keyword evidence="1" id="KW-0472">Membrane</keyword>
<dbReference type="Pfam" id="PF16344">
    <property type="entry name" value="FecR_C"/>
    <property type="match status" value="1"/>
</dbReference>
<proteinExistence type="predicted"/>
<evidence type="ECO:0000256" key="1">
    <source>
        <dbReference type="SAM" id="Phobius"/>
    </source>
</evidence>
<dbReference type="STRING" id="927665.HMPREF1535_00603"/>
<evidence type="ECO:0000259" key="3">
    <source>
        <dbReference type="Pfam" id="PF16344"/>
    </source>
</evidence>
<sequence length="321" mass="37112">MHDLLSKYLTGDISSEEKQTLFLLLKENTELKKEAADIQNLSALVSIVREEHPASDMQYRSFVHLRKKRTFLFNMRKIAGYAAIMVFSVLSTYLLMTNMGGRGEELARYQEFSTPPGQRARVLLADGTEVWLNANSTLRYPERFDLKQREVELHGEAFFEVEKNKEKPFVVRTSKMDIQVTGTKFNVSAYEAEKYFVTSLVEGAVSISCANDRNRTFSLRPQQQIIVSDSSSEVALFENTDFLSWREGVFVFDDMSLTDIIKKLELFYDVSIVVKNTKLGNYRYTGKFRQRDGVESVLRKLQIVYPFTYTKDDERNLIVLQ</sequence>
<dbReference type="Gene3D" id="2.60.120.1440">
    <property type="match status" value="1"/>
</dbReference>
<dbReference type="EMBL" id="AQHV01000002">
    <property type="protein sequence ID" value="KKB59518.1"/>
    <property type="molecule type" value="Genomic_DNA"/>
</dbReference>
<dbReference type="RefSeq" id="WP_010802111.1">
    <property type="nucleotide sequence ID" value="NZ_KQ033912.1"/>
</dbReference>
<feature type="domain" description="FecR protein" evidence="2">
    <location>
        <begin position="112"/>
        <end position="205"/>
    </location>
</feature>
<reference evidence="4 5" key="1">
    <citation type="submission" date="2013-04" db="EMBL/GenBank/DDBJ databases">
        <title>The Genome Sequence of Parabacteroides goldsteinii DSM 19448.</title>
        <authorList>
            <consortium name="The Broad Institute Genomics Platform"/>
            <person name="Earl A."/>
            <person name="Ward D."/>
            <person name="Feldgarden M."/>
            <person name="Gevers D."/>
            <person name="Martens E."/>
            <person name="Sakamoto M."/>
            <person name="Benno Y."/>
            <person name="Song Y."/>
            <person name="Liu C."/>
            <person name="Lee J."/>
            <person name="Bolanos M."/>
            <person name="Vaisanen M.L."/>
            <person name="Finegold S.M."/>
            <person name="Walker B."/>
            <person name="Young S."/>
            <person name="Zeng Q."/>
            <person name="Gargeya S."/>
            <person name="Fitzgerald M."/>
            <person name="Haas B."/>
            <person name="Abouelleil A."/>
            <person name="Allen A.W."/>
            <person name="Alvarado L."/>
            <person name="Arachchi H.M."/>
            <person name="Berlin A.M."/>
            <person name="Chapman S.B."/>
            <person name="Gainer-Dewar J."/>
            <person name="Goldberg J."/>
            <person name="Griggs A."/>
            <person name="Gujja S."/>
            <person name="Hansen M."/>
            <person name="Howarth C."/>
            <person name="Imamovic A."/>
            <person name="Ireland A."/>
            <person name="Larimer J."/>
            <person name="McCowan C."/>
            <person name="Murphy C."/>
            <person name="Pearson M."/>
            <person name="Poon T.W."/>
            <person name="Priest M."/>
            <person name="Roberts A."/>
            <person name="Saif S."/>
            <person name="Shea T."/>
            <person name="Sisk P."/>
            <person name="Sykes S."/>
            <person name="Wortman J."/>
            <person name="Nusbaum C."/>
            <person name="Birren B."/>
        </authorList>
    </citation>
    <scope>NUCLEOTIDE SEQUENCE [LARGE SCALE GENOMIC DNA]</scope>
    <source>
        <strain evidence="4 5">DSM 19448</strain>
    </source>
</reference>
<dbReference type="InterPro" id="IPR032508">
    <property type="entry name" value="FecR_C"/>
</dbReference>
<dbReference type="PATRIC" id="fig|927665.4.peg.608"/>
<dbReference type="InterPro" id="IPR006860">
    <property type="entry name" value="FecR"/>
</dbReference>
<dbReference type="PANTHER" id="PTHR30273:SF2">
    <property type="entry name" value="PROTEIN FECR"/>
    <property type="match status" value="1"/>
</dbReference>
<dbReference type="FunFam" id="2.60.120.1440:FF:000001">
    <property type="entry name" value="Putative anti-sigma factor"/>
    <property type="match status" value="1"/>
</dbReference>
<accession>A0A0F5JP29</accession>
<evidence type="ECO:0000313" key="4">
    <source>
        <dbReference type="EMBL" id="KKB59518.1"/>
    </source>
</evidence>
<feature type="transmembrane region" description="Helical" evidence="1">
    <location>
        <begin position="78"/>
        <end position="96"/>
    </location>
</feature>
<name>A0A0F5JP29_9BACT</name>
<comment type="caution">
    <text evidence="4">The sequence shown here is derived from an EMBL/GenBank/DDBJ whole genome shotgun (WGS) entry which is preliminary data.</text>
</comment>
<dbReference type="HOGENOM" id="CLU_050192_2_3_10"/>
<evidence type="ECO:0008006" key="6">
    <source>
        <dbReference type="Google" id="ProtNLM"/>
    </source>
</evidence>
<keyword evidence="1" id="KW-1133">Transmembrane helix</keyword>
<evidence type="ECO:0000259" key="2">
    <source>
        <dbReference type="Pfam" id="PF04773"/>
    </source>
</evidence>
<dbReference type="AlphaFoldDB" id="A0A0F5JP29"/>
<dbReference type="Pfam" id="PF04773">
    <property type="entry name" value="FecR"/>
    <property type="match status" value="1"/>
</dbReference>
<protein>
    <recommendedName>
        <fullName evidence="6">FecR protein domain-containing protein</fullName>
    </recommendedName>
</protein>